<feature type="transmembrane region" description="Helical" evidence="1">
    <location>
        <begin position="114"/>
        <end position="136"/>
    </location>
</feature>
<protein>
    <submittedName>
        <fullName evidence="2">Metal ABC transporter permease</fullName>
    </submittedName>
</protein>
<reference evidence="2" key="1">
    <citation type="journal article" date="2020" name="mSystems">
        <title>Genome- and Community-Level Interaction Insights into Carbon Utilization and Element Cycling Functions of Hydrothermarchaeota in Hydrothermal Sediment.</title>
        <authorList>
            <person name="Zhou Z."/>
            <person name="Liu Y."/>
            <person name="Xu W."/>
            <person name="Pan J."/>
            <person name="Luo Z.H."/>
            <person name="Li M."/>
        </authorList>
    </citation>
    <scope>NUCLEOTIDE SEQUENCE [LARGE SCALE GENOMIC DNA]</scope>
    <source>
        <strain evidence="2">SpSt-125</strain>
    </source>
</reference>
<proteinExistence type="predicted"/>
<feature type="transmembrane region" description="Helical" evidence="1">
    <location>
        <begin position="7"/>
        <end position="24"/>
    </location>
</feature>
<feature type="transmembrane region" description="Helical" evidence="1">
    <location>
        <begin position="266"/>
        <end position="286"/>
    </location>
</feature>
<feature type="transmembrane region" description="Helical" evidence="1">
    <location>
        <begin position="84"/>
        <end position="102"/>
    </location>
</feature>
<keyword evidence="1" id="KW-1133">Transmembrane helix</keyword>
<gene>
    <name evidence="2" type="ORF">ENO26_02600</name>
</gene>
<dbReference type="GO" id="GO:0043190">
    <property type="term" value="C:ATP-binding cassette (ABC) transporter complex"/>
    <property type="evidence" value="ECO:0007669"/>
    <property type="project" value="InterPro"/>
</dbReference>
<dbReference type="Pfam" id="PF00950">
    <property type="entry name" value="ABC-3"/>
    <property type="match status" value="1"/>
</dbReference>
<accession>A0A7J2U1M0</accession>
<dbReference type="InterPro" id="IPR001626">
    <property type="entry name" value="ABC_TroCD"/>
</dbReference>
<feature type="transmembrane region" description="Helical" evidence="1">
    <location>
        <begin position="194"/>
        <end position="213"/>
    </location>
</feature>
<dbReference type="AlphaFoldDB" id="A0A7J2U1M0"/>
<evidence type="ECO:0000313" key="2">
    <source>
        <dbReference type="EMBL" id="HEM66449.1"/>
    </source>
</evidence>
<name>A0A7J2U1M0_9CREN</name>
<feature type="transmembrane region" description="Helical" evidence="1">
    <location>
        <begin position="156"/>
        <end position="174"/>
    </location>
</feature>
<comment type="caution">
    <text evidence="2">The sequence shown here is derived from an EMBL/GenBank/DDBJ whole genome shotgun (WGS) entry which is preliminary data.</text>
</comment>
<keyword evidence="1" id="KW-0812">Transmembrane</keyword>
<sequence>MLISSRLMVVLALVAILTSLYTYFAVPFEWLAILILTALLYGVLSPSIAARRLFFLATEAPHMSLFAIALGILIYRTIFMFNEFVWAVIVGVILVNGVGHIIDLGVDPDVATSVFVSFSAAGSVMATYYVLSKYSIQYNLWAVILGDPLLATQQDVLTLAVIALAVVILGVLLYDVNVYMGSDFDHVKLSLSKLWLYDTVFYTMLAIASVALLRFVGFILEHVLLSLPAVIASNMVSSSREAMLVSVLSSINSSIIGLIVAVKLNIAPAASIGFITLVLYIVSLVMRRWVYG</sequence>
<feature type="transmembrane region" description="Helical" evidence="1">
    <location>
        <begin position="243"/>
        <end position="260"/>
    </location>
</feature>
<feature type="transmembrane region" description="Helical" evidence="1">
    <location>
        <begin position="62"/>
        <end position="78"/>
    </location>
</feature>
<dbReference type="PANTHER" id="PTHR30477">
    <property type="entry name" value="ABC-TRANSPORTER METAL-BINDING PROTEIN"/>
    <property type="match status" value="1"/>
</dbReference>
<keyword evidence="1" id="KW-0472">Membrane</keyword>
<dbReference type="PANTHER" id="PTHR30477:SF21">
    <property type="entry name" value="ABC-3 PROTEIN"/>
    <property type="match status" value="1"/>
</dbReference>
<evidence type="ECO:0000256" key="1">
    <source>
        <dbReference type="SAM" id="Phobius"/>
    </source>
</evidence>
<dbReference type="GO" id="GO:0055085">
    <property type="term" value="P:transmembrane transport"/>
    <property type="evidence" value="ECO:0007669"/>
    <property type="project" value="InterPro"/>
</dbReference>
<organism evidence="2">
    <name type="scientific">Ignisphaera aggregans</name>
    <dbReference type="NCBI Taxonomy" id="334771"/>
    <lineage>
        <taxon>Archaea</taxon>
        <taxon>Thermoproteota</taxon>
        <taxon>Thermoprotei</taxon>
        <taxon>Desulfurococcales</taxon>
        <taxon>Desulfurococcaceae</taxon>
        <taxon>Ignisphaera</taxon>
    </lineage>
</organism>
<dbReference type="EMBL" id="DSEU01000015">
    <property type="protein sequence ID" value="HEM66449.1"/>
    <property type="molecule type" value="Genomic_DNA"/>
</dbReference>